<dbReference type="AlphaFoldDB" id="A0A951UDW9"/>
<dbReference type="Gene3D" id="3.40.710.10">
    <property type="entry name" value="DD-peptidase/beta-lactamase superfamily"/>
    <property type="match status" value="1"/>
</dbReference>
<feature type="transmembrane region" description="Helical" evidence="1">
    <location>
        <begin position="620"/>
        <end position="646"/>
    </location>
</feature>
<evidence type="ECO:0000313" key="4">
    <source>
        <dbReference type="Proteomes" id="UP000753908"/>
    </source>
</evidence>
<proteinExistence type="predicted"/>
<feature type="domain" description="Beta-lactamase-related" evidence="2">
    <location>
        <begin position="78"/>
        <end position="397"/>
    </location>
</feature>
<keyword evidence="1" id="KW-0472">Membrane</keyword>
<sequence>MRQRGFLSRKLVHWLLLAILSFSLSLSGLTMPSVAQSGSKQLPILDSQPQQVTEPEKSVPASPTGLGLKEPQELEAFVDNFFNEEMSKTHVPGAVISVVKDGKLFFAKGYGYANLEKKIPVEADKTLFRVASLSKLFTATAAMQLYERGQLDLDADVNKYLDFELENPYSETVTAARMMMHTDGTTVRRIGLAARTEAEMELLGDYLADHMPPIVSRPGELYSYSSHSTALLGYVVEKISGTPFAEYIDKNILQPLEMRRSTFLQPPPPALADNLAVGYQHQSGNFKPVPFLYLNIAPAAAMSTTATDMTNFMIAHLLRGRYENSRILEENTVRLMHKTHFAHHPKLPGTGYSFRERLENNIRMIGHLGSLRGYSSSLTLMPDQNIGIFIASNSFSGIHGKLLSQLLDHYFPVPDKPAPLKPLALTNEQLDRFTGTYRDVEYPHATFLKPSAVFKHINIKKGDNGTLVIQTPGLFFLNNPQNIKLIPVGPQLFQRANDDALTAFGGAIEDEGSNLIKFAFNPLWPKIGAYERVPWYETAWVQLGLLGFCVLIFLSAFFIWPIRPLIRRLRGKPFQIERHYSRAWLLAGLVSTLNLVFIVGLPLLLWFYGAWKLAYGVPAFAIAFLSLPLIATVLTLGLAVFTVLGWKNKYWSVMARSYYLLITLAALAFIPFLTYWNLLGFQF</sequence>
<feature type="transmembrane region" description="Helical" evidence="1">
    <location>
        <begin position="658"/>
        <end position="678"/>
    </location>
</feature>
<dbReference type="Proteomes" id="UP000753908">
    <property type="component" value="Unassembled WGS sequence"/>
</dbReference>
<accession>A0A951UDW9</accession>
<dbReference type="PANTHER" id="PTHR46825:SF9">
    <property type="entry name" value="BETA-LACTAMASE-RELATED DOMAIN-CONTAINING PROTEIN"/>
    <property type="match status" value="1"/>
</dbReference>
<dbReference type="EMBL" id="JAHHIF010000055">
    <property type="protein sequence ID" value="MBW4548146.1"/>
    <property type="molecule type" value="Genomic_DNA"/>
</dbReference>
<reference evidence="3" key="1">
    <citation type="submission" date="2021-05" db="EMBL/GenBank/DDBJ databases">
        <authorList>
            <person name="Pietrasiak N."/>
            <person name="Ward R."/>
            <person name="Stajich J.E."/>
            <person name="Kurbessoian T."/>
        </authorList>
    </citation>
    <scope>NUCLEOTIDE SEQUENCE</scope>
    <source>
        <strain evidence="3">CPER-KK1</strain>
    </source>
</reference>
<dbReference type="PANTHER" id="PTHR46825">
    <property type="entry name" value="D-ALANYL-D-ALANINE-CARBOXYPEPTIDASE/ENDOPEPTIDASE AMPH"/>
    <property type="match status" value="1"/>
</dbReference>
<feature type="transmembrane region" description="Helical" evidence="1">
    <location>
        <begin position="539"/>
        <end position="562"/>
    </location>
</feature>
<keyword evidence="1" id="KW-0812">Transmembrane</keyword>
<gene>
    <name evidence="3" type="ORF">KME25_27445</name>
</gene>
<keyword evidence="1" id="KW-1133">Transmembrane helix</keyword>
<dbReference type="InterPro" id="IPR050491">
    <property type="entry name" value="AmpC-like"/>
</dbReference>
<evidence type="ECO:0000313" key="3">
    <source>
        <dbReference type="EMBL" id="MBW4548146.1"/>
    </source>
</evidence>
<reference evidence="3" key="2">
    <citation type="journal article" date="2022" name="Microbiol. Resour. Announc.">
        <title>Metagenome Sequencing to Explore Phylogenomics of Terrestrial Cyanobacteria.</title>
        <authorList>
            <person name="Ward R.D."/>
            <person name="Stajich J.E."/>
            <person name="Johansen J.R."/>
            <person name="Huntemann M."/>
            <person name="Clum A."/>
            <person name="Foster B."/>
            <person name="Foster B."/>
            <person name="Roux S."/>
            <person name="Palaniappan K."/>
            <person name="Varghese N."/>
            <person name="Mukherjee S."/>
            <person name="Reddy T.B.K."/>
            <person name="Daum C."/>
            <person name="Copeland A."/>
            <person name="Chen I.A."/>
            <person name="Ivanova N.N."/>
            <person name="Kyrpides N.C."/>
            <person name="Shapiro N."/>
            <person name="Eloe-Fadrosh E.A."/>
            <person name="Pietrasiak N."/>
        </authorList>
    </citation>
    <scope>NUCLEOTIDE SEQUENCE</scope>
    <source>
        <strain evidence="3">CPER-KK1</strain>
    </source>
</reference>
<name>A0A951UDW9_9CYAN</name>
<comment type="caution">
    <text evidence="3">The sequence shown here is derived from an EMBL/GenBank/DDBJ whole genome shotgun (WGS) entry which is preliminary data.</text>
</comment>
<organism evidence="3 4">
    <name type="scientific">Symplocastrum torsivum CPER-KK1</name>
    <dbReference type="NCBI Taxonomy" id="450513"/>
    <lineage>
        <taxon>Bacteria</taxon>
        <taxon>Bacillati</taxon>
        <taxon>Cyanobacteriota</taxon>
        <taxon>Cyanophyceae</taxon>
        <taxon>Oscillatoriophycideae</taxon>
        <taxon>Oscillatoriales</taxon>
        <taxon>Microcoleaceae</taxon>
        <taxon>Symplocastrum</taxon>
    </lineage>
</organism>
<protein>
    <submittedName>
        <fullName evidence="3">Beta-lactamase family protein</fullName>
    </submittedName>
</protein>
<dbReference type="Pfam" id="PF00144">
    <property type="entry name" value="Beta-lactamase"/>
    <property type="match status" value="1"/>
</dbReference>
<dbReference type="SUPFAM" id="SSF56601">
    <property type="entry name" value="beta-lactamase/transpeptidase-like"/>
    <property type="match status" value="1"/>
</dbReference>
<evidence type="ECO:0000256" key="1">
    <source>
        <dbReference type="SAM" id="Phobius"/>
    </source>
</evidence>
<dbReference type="InterPro" id="IPR012338">
    <property type="entry name" value="Beta-lactam/transpept-like"/>
</dbReference>
<feature type="transmembrane region" description="Helical" evidence="1">
    <location>
        <begin position="583"/>
        <end position="608"/>
    </location>
</feature>
<evidence type="ECO:0000259" key="2">
    <source>
        <dbReference type="Pfam" id="PF00144"/>
    </source>
</evidence>
<dbReference type="InterPro" id="IPR001466">
    <property type="entry name" value="Beta-lactam-related"/>
</dbReference>